<sequence length="199" mass="23261">MNFEKYNQQCLLLDISCIDVNEYKNNNEIEELILSCNVQIIKREAFAFCINLKKITIRNPNIKIEQGAFRSCINLCSIELCGISIIESYVFADCVKLRNFQIPYNITHIKAKAFENCVNIIFTFEESNPKQRYKTDNTYRDIIEVMSETLNLDSITICGLFNDFLIETPVYISRISLGNNTMDIVKQFNTRRIFIDYQL</sequence>
<dbReference type="Gene3D" id="3.80.10.10">
    <property type="entry name" value="Ribonuclease Inhibitor"/>
    <property type="match status" value="1"/>
</dbReference>
<dbReference type="InterPro" id="IPR032675">
    <property type="entry name" value="LRR_dom_sf"/>
</dbReference>
<accession>A0A6C0E461</accession>
<name>A0A6C0E461_9ZZZZ</name>
<dbReference type="SUPFAM" id="SSF52058">
    <property type="entry name" value="L domain-like"/>
    <property type="match status" value="1"/>
</dbReference>
<evidence type="ECO:0008006" key="2">
    <source>
        <dbReference type="Google" id="ProtNLM"/>
    </source>
</evidence>
<dbReference type="Pfam" id="PF13306">
    <property type="entry name" value="LRR_5"/>
    <property type="match status" value="1"/>
</dbReference>
<organism evidence="1">
    <name type="scientific">viral metagenome</name>
    <dbReference type="NCBI Taxonomy" id="1070528"/>
    <lineage>
        <taxon>unclassified sequences</taxon>
        <taxon>metagenomes</taxon>
        <taxon>organismal metagenomes</taxon>
    </lineage>
</organism>
<proteinExistence type="predicted"/>
<dbReference type="Gene3D" id="3.40.50.12480">
    <property type="match status" value="1"/>
</dbReference>
<evidence type="ECO:0000313" key="1">
    <source>
        <dbReference type="EMBL" id="QHT23916.1"/>
    </source>
</evidence>
<protein>
    <recommendedName>
        <fullName evidence="2">Leucine-rich repeat protein</fullName>
    </recommendedName>
</protein>
<reference evidence="1" key="1">
    <citation type="journal article" date="2020" name="Nature">
        <title>Giant virus diversity and host interactions through global metagenomics.</title>
        <authorList>
            <person name="Schulz F."/>
            <person name="Roux S."/>
            <person name="Paez-Espino D."/>
            <person name="Jungbluth S."/>
            <person name="Walsh D.A."/>
            <person name="Denef V.J."/>
            <person name="McMahon K.D."/>
            <person name="Konstantinidis K.T."/>
            <person name="Eloe-Fadrosh E.A."/>
            <person name="Kyrpides N.C."/>
            <person name="Woyke T."/>
        </authorList>
    </citation>
    <scope>NUCLEOTIDE SEQUENCE</scope>
    <source>
        <strain evidence="1">GVMAG-M-3300023179-132</strain>
    </source>
</reference>
<dbReference type="InterPro" id="IPR026906">
    <property type="entry name" value="LRR_5"/>
</dbReference>
<dbReference type="AlphaFoldDB" id="A0A6C0E461"/>
<dbReference type="EMBL" id="MN739735">
    <property type="protein sequence ID" value="QHT23916.1"/>
    <property type="molecule type" value="Genomic_DNA"/>
</dbReference>